<accession>A0A5N6JJX1</accession>
<dbReference type="EMBL" id="ML732767">
    <property type="protein sequence ID" value="KAB8278589.1"/>
    <property type="molecule type" value="Genomic_DNA"/>
</dbReference>
<proteinExistence type="predicted"/>
<sequence length="87" mass="9953">MLDFTVRAGITTPHVREDSRLRVPKGKNTSGPCPCRDCDERSGNINSCLCVCVCVCHRKPWEAPEGGEGRWFQVIFISLFWREENRV</sequence>
<protein>
    <submittedName>
        <fullName evidence="1">Uncharacterized protein</fullName>
    </submittedName>
</protein>
<dbReference type="AlphaFoldDB" id="A0A5N6JJX1"/>
<keyword evidence="2" id="KW-1185">Reference proteome</keyword>
<evidence type="ECO:0000313" key="2">
    <source>
        <dbReference type="Proteomes" id="UP000326289"/>
    </source>
</evidence>
<reference evidence="1 2" key="1">
    <citation type="submission" date="2019-04" db="EMBL/GenBank/DDBJ databases">
        <title>Fungal friends and foes A comparative genomics study of 23 Aspergillus species from section Flavi.</title>
        <authorList>
            <consortium name="DOE Joint Genome Institute"/>
            <person name="Kjaerbolling I."/>
            <person name="Vesth T.C."/>
            <person name="Frisvad J.C."/>
            <person name="Nybo J.L."/>
            <person name="Theobald S."/>
            <person name="Kildgaard S."/>
            <person name="Petersen T.I."/>
            <person name="Kuo A."/>
            <person name="Sato A."/>
            <person name="Lyhne E.K."/>
            <person name="Kogle M.E."/>
            <person name="Wiebenga A."/>
            <person name="Kun R.S."/>
            <person name="Lubbers R.J."/>
            <person name="Makela M.R."/>
            <person name="Barry K."/>
            <person name="Chovatia M."/>
            <person name="Clum A."/>
            <person name="Daum C."/>
            <person name="Haridas S."/>
            <person name="He G."/>
            <person name="LaButti K."/>
            <person name="Lipzen A."/>
            <person name="Mondo S."/>
            <person name="Pangilinan J."/>
            <person name="Riley R."/>
            <person name="Salamov A."/>
            <person name="Simmons B.A."/>
            <person name="Magnuson J.K."/>
            <person name="Henrissat B."/>
            <person name="Mortensen U.H."/>
            <person name="Larsen T.O."/>
            <person name="De vries R.P."/>
            <person name="Grigoriev I.V."/>
            <person name="Machida M."/>
            <person name="Baker S.E."/>
            <person name="Andersen M.R."/>
        </authorList>
    </citation>
    <scope>NUCLEOTIDE SEQUENCE [LARGE SCALE GENOMIC DNA]</scope>
    <source>
        <strain evidence="1 2">CBS 117635</strain>
    </source>
</reference>
<dbReference type="Proteomes" id="UP000326289">
    <property type="component" value="Unassembled WGS sequence"/>
</dbReference>
<organism evidence="1 2">
    <name type="scientific">Aspergillus minisclerotigenes</name>
    <dbReference type="NCBI Taxonomy" id="656917"/>
    <lineage>
        <taxon>Eukaryota</taxon>
        <taxon>Fungi</taxon>
        <taxon>Dikarya</taxon>
        <taxon>Ascomycota</taxon>
        <taxon>Pezizomycotina</taxon>
        <taxon>Eurotiomycetes</taxon>
        <taxon>Eurotiomycetidae</taxon>
        <taxon>Eurotiales</taxon>
        <taxon>Aspergillaceae</taxon>
        <taxon>Aspergillus</taxon>
        <taxon>Aspergillus subgen. Circumdati</taxon>
    </lineage>
</organism>
<gene>
    <name evidence="1" type="ORF">BDV30DRAFT_203264</name>
</gene>
<name>A0A5N6JJX1_9EURO</name>
<evidence type="ECO:0000313" key="1">
    <source>
        <dbReference type="EMBL" id="KAB8278589.1"/>
    </source>
</evidence>